<dbReference type="RefSeq" id="WP_378386772.1">
    <property type="nucleotide sequence ID" value="NZ_JBHLWM010000003.1"/>
</dbReference>
<sequence>MSRRTETIAADYFEQKYRADIDPWRFRSSDYEREKYQSTLAALGHPRFASALEVGCSIGVLTAKLAPRCDKLLAIDASQTAIEAARAGGVPANVTFEVATLPQQFPSGPFDLILLSEVLYYFATPDLVRVAQQCIDALLPDGEIILCHWLGETDYPLTGLESSDQFAEAVAARLPVRAIANDEVYRLERLSAR</sequence>
<dbReference type="Pfam" id="PF05401">
    <property type="entry name" value="NodS"/>
    <property type="match status" value="1"/>
</dbReference>
<dbReference type="InterPro" id="IPR008715">
    <property type="entry name" value="SAM-MeTfrase_NodS-like"/>
</dbReference>
<comment type="caution">
    <text evidence="4">The sequence shown here is derived from an EMBL/GenBank/DDBJ whole genome shotgun (WGS) entry which is preliminary data.</text>
</comment>
<dbReference type="InterPro" id="IPR029063">
    <property type="entry name" value="SAM-dependent_MTases_sf"/>
</dbReference>
<evidence type="ECO:0000256" key="2">
    <source>
        <dbReference type="ARBA" id="ARBA00022679"/>
    </source>
</evidence>
<dbReference type="EMBL" id="JBHLWM010000003">
    <property type="protein sequence ID" value="MFC0240665.1"/>
    <property type="molecule type" value="Genomic_DNA"/>
</dbReference>
<gene>
    <name evidence="4" type="ORF">ACFFJ6_09320</name>
</gene>
<protein>
    <submittedName>
        <fullName evidence="4">Class I SAM-dependent DNA methyltransferase</fullName>
    </submittedName>
</protein>
<evidence type="ECO:0000256" key="1">
    <source>
        <dbReference type="ARBA" id="ARBA00022603"/>
    </source>
</evidence>
<keyword evidence="2" id="KW-0808">Transferase</keyword>
<keyword evidence="5" id="KW-1185">Reference proteome</keyword>
<dbReference type="Proteomes" id="UP001589775">
    <property type="component" value="Unassembled WGS sequence"/>
</dbReference>
<name>A0ABV6ER28_9BRAD</name>
<keyword evidence="1 4" id="KW-0489">Methyltransferase</keyword>
<dbReference type="GO" id="GO:0008168">
    <property type="term" value="F:methyltransferase activity"/>
    <property type="evidence" value="ECO:0007669"/>
    <property type="project" value="UniProtKB-KW"/>
</dbReference>
<reference evidence="4 5" key="1">
    <citation type="submission" date="2024-09" db="EMBL/GenBank/DDBJ databases">
        <authorList>
            <person name="Sun Q."/>
            <person name="Mori K."/>
        </authorList>
    </citation>
    <scope>NUCLEOTIDE SEQUENCE [LARGE SCALE GENOMIC DNA]</scope>
    <source>
        <strain evidence="4 5">KCTC 23279</strain>
    </source>
</reference>
<dbReference type="Gene3D" id="3.40.50.150">
    <property type="entry name" value="Vaccinia Virus protein VP39"/>
    <property type="match status" value="1"/>
</dbReference>
<dbReference type="PANTHER" id="PTHR43464">
    <property type="entry name" value="METHYLTRANSFERASE"/>
    <property type="match status" value="1"/>
</dbReference>
<evidence type="ECO:0000313" key="5">
    <source>
        <dbReference type="Proteomes" id="UP001589775"/>
    </source>
</evidence>
<dbReference type="PANTHER" id="PTHR43464:SF19">
    <property type="entry name" value="UBIQUINONE BIOSYNTHESIS O-METHYLTRANSFERASE, MITOCHONDRIAL"/>
    <property type="match status" value="1"/>
</dbReference>
<dbReference type="SUPFAM" id="SSF53335">
    <property type="entry name" value="S-adenosyl-L-methionine-dependent methyltransferases"/>
    <property type="match status" value="1"/>
</dbReference>
<accession>A0ABV6ER28</accession>
<dbReference type="GO" id="GO:0032259">
    <property type="term" value="P:methylation"/>
    <property type="evidence" value="ECO:0007669"/>
    <property type="project" value="UniProtKB-KW"/>
</dbReference>
<evidence type="ECO:0000256" key="3">
    <source>
        <dbReference type="ARBA" id="ARBA00022691"/>
    </source>
</evidence>
<dbReference type="CDD" id="cd02440">
    <property type="entry name" value="AdoMet_MTases"/>
    <property type="match status" value="1"/>
</dbReference>
<keyword evidence="3" id="KW-0949">S-adenosyl-L-methionine</keyword>
<proteinExistence type="predicted"/>
<organism evidence="4 5">
    <name type="scientific">Rhodopseudomonas telluris</name>
    <dbReference type="NCBI Taxonomy" id="644215"/>
    <lineage>
        <taxon>Bacteria</taxon>
        <taxon>Pseudomonadati</taxon>
        <taxon>Pseudomonadota</taxon>
        <taxon>Alphaproteobacteria</taxon>
        <taxon>Hyphomicrobiales</taxon>
        <taxon>Nitrobacteraceae</taxon>
        <taxon>Rhodopseudomonas</taxon>
    </lineage>
</organism>
<evidence type="ECO:0000313" key="4">
    <source>
        <dbReference type="EMBL" id="MFC0240665.1"/>
    </source>
</evidence>